<comment type="caution">
    <text evidence="2">The sequence shown here is derived from an EMBL/GenBank/DDBJ whole genome shotgun (WGS) entry which is preliminary data.</text>
</comment>
<keyword evidence="1" id="KW-0812">Transmembrane</keyword>
<evidence type="ECO:0000313" key="3">
    <source>
        <dbReference type="Proteomes" id="UP000236434"/>
    </source>
</evidence>
<reference evidence="2 3" key="1">
    <citation type="submission" date="2013-12" db="EMBL/GenBank/DDBJ databases">
        <title>Comparative genomics of Petrotoga isolates.</title>
        <authorList>
            <person name="Nesbo C.L."/>
            <person name="Charchuk R."/>
            <person name="Chow K."/>
        </authorList>
    </citation>
    <scope>NUCLEOTIDE SEQUENCE [LARGE SCALE GENOMIC DNA]</scope>
    <source>
        <strain evidence="2 3">DSM 13574</strain>
    </source>
</reference>
<keyword evidence="1" id="KW-0472">Membrane</keyword>
<dbReference type="EMBL" id="AZRL01000019">
    <property type="protein sequence ID" value="PNR95685.1"/>
    <property type="molecule type" value="Genomic_DNA"/>
</dbReference>
<feature type="transmembrane region" description="Helical" evidence="1">
    <location>
        <begin position="316"/>
        <end position="334"/>
    </location>
</feature>
<evidence type="ECO:0000256" key="1">
    <source>
        <dbReference type="SAM" id="Phobius"/>
    </source>
</evidence>
<dbReference type="AlphaFoldDB" id="A0A2K1NYS5"/>
<feature type="transmembrane region" description="Helical" evidence="1">
    <location>
        <begin position="497"/>
        <end position="516"/>
    </location>
</feature>
<feature type="transmembrane region" description="Helical" evidence="1">
    <location>
        <begin position="412"/>
        <end position="437"/>
    </location>
</feature>
<evidence type="ECO:0000313" key="2">
    <source>
        <dbReference type="EMBL" id="PNR95685.1"/>
    </source>
</evidence>
<dbReference type="RefSeq" id="WP_103067283.1">
    <property type="nucleotide sequence ID" value="NZ_AZRL01000019.1"/>
</dbReference>
<feature type="transmembrane region" description="Helical" evidence="1">
    <location>
        <begin position="340"/>
        <end position="361"/>
    </location>
</feature>
<feature type="transmembrane region" description="Helical" evidence="1">
    <location>
        <begin position="254"/>
        <end position="275"/>
    </location>
</feature>
<feature type="transmembrane region" description="Helical" evidence="1">
    <location>
        <begin position="457"/>
        <end position="477"/>
    </location>
</feature>
<organism evidence="2 3">
    <name type="scientific">Petrotoga olearia DSM 13574</name>
    <dbReference type="NCBI Taxonomy" id="1122955"/>
    <lineage>
        <taxon>Bacteria</taxon>
        <taxon>Thermotogati</taxon>
        <taxon>Thermotogota</taxon>
        <taxon>Thermotogae</taxon>
        <taxon>Petrotogales</taxon>
        <taxon>Petrotogaceae</taxon>
        <taxon>Petrotoga</taxon>
    </lineage>
</organism>
<sequence length="531" mass="60738">MNELKLLLKYSYKNKSRPTKNRKGIEKRSGMFSNIIGYLIVPIIFLAIIIPTMLATAGSFDLNIPLNQIGLDSNYTFLELMFAPAFLMVSAIFVLQFSPLIVTTLFDNDMLDTFLTMPIKRSTLFFSSTIDSLIMSGIGSGAFLSIGVSYMILKSSNVILSILGIIGFFLFLISISIVIGLMMSFFVGKTSAKRIAQLTYFIGIIFMVLIPQFLPMMTTNDPENLIEGMGNSLKAFMSPFWPHAQFINALNGNIVSLIFIYAVSILFFYLVYRYANNLDFSTSRKKSKVKKIEKFKTKRLPLFEKDRKLLFRNSQLIFMMIYPLVFPFIFFFTGMQDLTYLALFFMFIAADYSAMISAYMLTEEIKIWPVPKLFPFKIRTMVNSKIMISTGLYTVEFIVLTIVFSLLLKFSFFDLVLIIPTVILLYYSSLLGARIFLSDPKRDVSQMNKVFKGKEVLIIELITMGYAMAIFGLLFFYDLMLVQGPLWIFKNISMQLTSLIILGTVVVLLFVILWSIGKEQRKINQYIEAME</sequence>
<protein>
    <submittedName>
        <fullName evidence="2">Uncharacterized protein</fullName>
    </submittedName>
</protein>
<feature type="transmembrane region" description="Helical" evidence="1">
    <location>
        <begin position="35"/>
        <end position="60"/>
    </location>
</feature>
<proteinExistence type="predicted"/>
<accession>A0A2K1NYS5</accession>
<name>A0A2K1NYS5_9BACT</name>
<keyword evidence="1" id="KW-1133">Transmembrane helix</keyword>
<dbReference type="Pfam" id="PF09847">
    <property type="entry name" value="12TM_1"/>
    <property type="match status" value="1"/>
</dbReference>
<feature type="transmembrane region" description="Helical" evidence="1">
    <location>
        <begin position="123"/>
        <end position="152"/>
    </location>
</feature>
<feature type="transmembrane region" description="Helical" evidence="1">
    <location>
        <begin position="80"/>
        <end position="102"/>
    </location>
</feature>
<gene>
    <name evidence="2" type="ORF">X929_07050</name>
</gene>
<dbReference type="OrthoDB" id="43085at2"/>
<feature type="transmembrane region" description="Helical" evidence="1">
    <location>
        <begin position="195"/>
        <end position="214"/>
    </location>
</feature>
<feature type="transmembrane region" description="Helical" evidence="1">
    <location>
        <begin position="158"/>
        <end position="183"/>
    </location>
</feature>
<dbReference type="Proteomes" id="UP000236434">
    <property type="component" value="Unassembled WGS sequence"/>
</dbReference>
<dbReference type="InterPro" id="IPR018646">
    <property type="entry name" value="12TM_1"/>
</dbReference>
<feature type="transmembrane region" description="Helical" evidence="1">
    <location>
        <begin position="382"/>
        <end position="406"/>
    </location>
</feature>